<evidence type="ECO:0000256" key="5">
    <source>
        <dbReference type="ARBA" id="ARBA00022490"/>
    </source>
</evidence>
<accession>A0A820AA18</accession>
<organism evidence="14 15">
    <name type="scientific">Rotaria magnacalcarata</name>
    <dbReference type="NCBI Taxonomy" id="392030"/>
    <lineage>
        <taxon>Eukaryota</taxon>
        <taxon>Metazoa</taxon>
        <taxon>Spiralia</taxon>
        <taxon>Gnathifera</taxon>
        <taxon>Rotifera</taxon>
        <taxon>Eurotatoria</taxon>
        <taxon>Bdelloidea</taxon>
        <taxon>Philodinida</taxon>
        <taxon>Philodinidae</taxon>
        <taxon>Rotaria</taxon>
    </lineage>
</organism>
<proteinExistence type="inferred from homology"/>
<dbReference type="PROSITE" id="PS00018">
    <property type="entry name" value="EF_HAND_1"/>
    <property type="match status" value="1"/>
</dbReference>
<dbReference type="EMBL" id="CAJOBG010006274">
    <property type="protein sequence ID" value="CAF4181870.1"/>
    <property type="molecule type" value="Genomic_DNA"/>
</dbReference>
<dbReference type="GO" id="GO:0051693">
    <property type="term" value="P:actin filament capping"/>
    <property type="evidence" value="ECO:0007669"/>
    <property type="project" value="UniProtKB-KW"/>
</dbReference>
<evidence type="ECO:0000256" key="8">
    <source>
        <dbReference type="ARBA" id="ARBA00022737"/>
    </source>
</evidence>
<keyword evidence="9" id="KW-0106">Calcium</keyword>
<dbReference type="Pfam" id="PF00435">
    <property type="entry name" value="Spectrin"/>
    <property type="match status" value="8"/>
</dbReference>
<keyword evidence="12" id="KW-0175">Coiled coil</keyword>
<feature type="domain" description="EF-hand" evidence="13">
    <location>
        <begin position="988"/>
        <end position="1023"/>
    </location>
</feature>
<dbReference type="CDD" id="cd00051">
    <property type="entry name" value="EFh"/>
    <property type="match status" value="1"/>
</dbReference>
<dbReference type="InterPro" id="IPR018247">
    <property type="entry name" value="EF_Hand_1_Ca_BS"/>
</dbReference>
<evidence type="ECO:0000256" key="2">
    <source>
        <dbReference type="ARBA" id="ARBA00006826"/>
    </source>
</evidence>
<keyword evidence="6" id="KW-0597">Phosphoprotein</keyword>
<evidence type="ECO:0000256" key="3">
    <source>
        <dbReference type="ARBA" id="ARBA00022443"/>
    </source>
</evidence>
<dbReference type="FunFam" id="1.10.238.10:FF:000020">
    <property type="entry name" value="spectrin alpha chain, non-erythrocytic 1"/>
    <property type="match status" value="1"/>
</dbReference>
<dbReference type="AlphaFoldDB" id="A0A820AA18"/>
<evidence type="ECO:0000256" key="9">
    <source>
        <dbReference type="ARBA" id="ARBA00022837"/>
    </source>
</evidence>
<evidence type="ECO:0000259" key="13">
    <source>
        <dbReference type="PROSITE" id="PS50222"/>
    </source>
</evidence>
<feature type="coiled-coil region" evidence="12">
    <location>
        <begin position="357"/>
        <end position="454"/>
    </location>
</feature>
<evidence type="ECO:0000313" key="14">
    <source>
        <dbReference type="EMBL" id="CAF4181870.1"/>
    </source>
</evidence>
<keyword evidence="4" id="KW-0117">Actin capping</keyword>
<reference evidence="14" key="1">
    <citation type="submission" date="2021-02" db="EMBL/GenBank/DDBJ databases">
        <authorList>
            <person name="Nowell W R."/>
        </authorList>
    </citation>
    <scope>NUCLEOTIDE SEQUENCE</scope>
</reference>
<comment type="subcellular location">
    <subcellularLocation>
        <location evidence="1">Cytoplasm</location>
        <location evidence="1">Cytoskeleton</location>
    </subcellularLocation>
</comment>
<dbReference type="InterPro" id="IPR011992">
    <property type="entry name" value="EF-hand-dom_pair"/>
</dbReference>
<dbReference type="InterPro" id="IPR002048">
    <property type="entry name" value="EF_hand_dom"/>
</dbReference>
<dbReference type="FunFam" id="1.20.58.60:FF:000013">
    <property type="entry name" value="Spectrin alpha chain, non-erythrocytic 1"/>
    <property type="match status" value="1"/>
</dbReference>
<dbReference type="SUPFAM" id="SSF46966">
    <property type="entry name" value="Spectrin repeat"/>
    <property type="match status" value="7"/>
</dbReference>
<keyword evidence="15" id="KW-1185">Reference proteome</keyword>
<dbReference type="InterPro" id="IPR014837">
    <property type="entry name" value="EF-hand_Ca_insen"/>
</dbReference>
<dbReference type="CDD" id="cd00176">
    <property type="entry name" value="SPEC"/>
    <property type="match status" value="5"/>
</dbReference>
<keyword evidence="8" id="KW-0677">Repeat</keyword>
<evidence type="ECO:0000256" key="4">
    <source>
        <dbReference type="ARBA" id="ARBA00022467"/>
    </source>
</evidence>
<evidence type="ECO:0000256" key="6">
    <source>
        <dbReference type="ARBA" id="ARBA00022553"/>
    </source>
</evidence>
<dbReference type="SMART" id="SM00150">
    <property type="entry name" value="SPEC"/>
    <property type="match status" value="8"/>
</dbReference>
<comment type="similarity">
    <text evidence="2">Belongs to the spectrin family.</text>
</comment>
<dbReference type="SUPFAM" id="SSF47473">
    <property type="entry name" value="EF-hand"/>
    <property type="match status" value="1"/>
</dbReference>
<dbReference type="Pfam" id="PF08726">
    <property type="entry name" value="EFhand_Ca_insen"/>
    <property type="match status" value="1"/>
</dbReference>
<keyword evidence="11" id="KW-0206">Cytoskeleton</keyword>
<keyword evidence="7" id="KW-0479">Metal-binding</keyword>
<gene>
    <name evidence="14" type="ORF">OVN521_LOCUS25324</name>
</gene>
<dbReference type="FunFam" id="1.20.58.60:FF:000007">
    <property type="entry name" value="Spectrin alpha chain non-erythrocytic 1"/>
    <property type="match status" value="1"/>
</dbReference>
<evidence type="ECO:0000313" key="15">
    <source>
        <dbReference type="Proteomes" id="UP000663866"/>
    </source>
</evidence>
<evidence type="ECO:0000256" key="1">
    <source>
        <dbReference type="ARBA" id="ARBA00004245"/>
    </source>
</evidence>
<dbReference type="Proteomes" id="UP000663866">
    <property type="component" value="Unassembled WGS sequence"/>
</dbReference>
<comment type="caution">
    <text evidence="14">The sequence shown here is derived from an EMBL/GenBank/DDBJ whole genome shotgun (WGS) entry which is preliminary data.</text>
</comment>
<evidence type="ECO:0000256" key="12">
    <source>
        <dbReference type="SAM" id="Coils"/>
    </source>
</evidence>
<sequence>AKLLDDYDYQKFLTDFRDLAAVIKSIIQQISSDELARDVPGAEALLERHHEHRSEIDARSGAFQAFEDFGNDLINAEHFAGEDIKQRLLEMDEIRQQLESAWKERQDKLDECLELQLFYRDCDTAETWMESREKALKDEAVEVVEAAIKRHEDFDKAIKAQEDKINNLKQFANQLVSQDHYEKAGIDDRLQRVLDRWTSLRQAMMEYRSRLGESQTLQDFSRDAEEIEAWIADKLAAASDEPVKETQNLQSKSQKHQAFVAELAANTDRIQSIIGMGKGLIDSRKCAGLETTVDNRLQQIIEQWEFLVQKSSDKSLKLKEASRQQTFNAGVKDVEFWLGEIENQLVNDDVGRDLTSVQNMLKKQQLLENDIANHESAIIELNKTADEFIENNMFDVDNTKETRNSINDRFEKVRNQSDGRRQRLQEASTVHQFIRDLEDEEAQLKEKKLLVTSDDYGRDFNQSQNLRRKHKRFEVDLGSHQPNVQNLQQLGSQLTDEVGNPDIERKCKDLLNHWETLKQATDDRTKKLDESLAYHNWATSLDEENAWIKERLHVINNPDIGTTLVAVQALQKKHESFEADFIIQRERCQEILQQGQKLMEQNNHLSPQINDRINYLQDALKRLEADANRHKHRLLENASLLQFMWKADVVESWISIRSVTDLKEELVSTNRANTSNEQREKIQARHELVWNNWQKLLQTSGLRREKLKKAEDRFRNIEELFLRFAKKASAFNSWFENAEEDLTDPVKCNSLEEIRALIDAHDRFKTVLEEARYDFDELKASDDSIKSLNMAANPYTWFTMETLFDTWKSLEKLIRDRDGDLQLEKKRQEENDKLRQHFAEYANAFHTWLRGIESSMMNADGNLEQQLQTIKQKVDELRQQRQKLKKLEDLATELERRLILDNRYTEYSALNLAQAYDQLDQLGMRMQHNLEQQLAAMKHSGVSEDQVREFSMMFKHFDKEKLGRLNHQDFKSCLRALGYDLPTVDDNQRDEQFESILDVVDPNRSGTVTLPEYMTFMISRETENVSSIDDVVLAFKSLTENSERPYITRDELFANLPQEQAKFCCRKMKAYRDRNGREINNAFDYDDFTRWLFNQQPHATYSYHTSALSSPS</sequence>
<dbReference type="GO" id="GO:0005856">
    <property type="term" value="C:cytoskeleton"/>
    <property type="evidence" value="ECO:0007669"/>
    <property type="project" value="UniProtKB-SubCell"/>
</dbReference>
<evidence type="ECO:0000256" key="7">
    <source>
        <dbReference type="ARBA" id="ARBA00022723"/>
    </source>
</evidence>
<dbReference type="Gene3D" id="1.20.58.60">
    <property type="match status" value="8"/>
</dbReference>
<dbReference type="InterPro" id="IPR002017">
    <property type="entry name" value="Spectrin_repeat"/>
</dbReference>
<dbReference type="Gene3D" id="1.10.238.10">
    <property type="entry name" value="EF-hand"/>
    <property type="match status" value="2"/>
</dbReference>
<dbReference type="GO" id="GO:0005509">
    <property type="term" value="F:calcium ion binding"/>
    <property type="evidence" value="ECO:0007669"/>
    <property type="project" value="InterPro"/>
</dbReference>
<dbReference type="InterPro" id="IPR018159">
    <property type="entry name" value="Spectrin/alpha-actinin"/>
</dbReference>
<feature type="non-terminal residue" evidence="14">
    <location>
        <position position="1112"/>
    </location>
</feature>
<dbReference type="GO" id="GO:0005737">
    <property type="term" value="C:cytoplasm"/>
    <property type="evidence" value="ECO:0007669"/>
    <property type="project" value="UniProtKB-ARBA"/>
</dbReference>
<feature type="domain" description="EF-hand" evidence="13">
    <location>
        <begin position="945"/>
        <end position="980"/>
    </location>
</feature>
<dbReference type="Pfam" id="PF13499">
    <property type="entry name" value="EF-hand_7"/>
    <property type="match status" value="1"/>
</dbReference>
<keyword evidence="3" id="KW-0728">SH3 domain</keyword>
<protein>
    <recommendedName>
        <fullName evidence="13">EF-hand domain-containing protein</fullName>
    </recommendedName>
</protein>
<keyword evidence="10" id="KW-0009">Actin-binding</keyword>
<dbReference type="FunFam" id="1.20.58.60:FF:000020">
    <property type="entry name" value="Spectrin alpha chain, non-erythrocytic 1"/>
    <property type="match status" value="1"/>
</dbReference>
<dbReference type="SMART" id="SM00054">
    <property type="entry name" value="EFh"/>
    <property type="match status" value="2"/>
</dbReference>
<dbReference type="GO" id="GO:0003779">
    <property type="term" value="F:actin binding"/>
    <property type="evidence" value="ECO:0007669"/>
    <property type="project" value="UniProtKB-KW"/>
</dbReference>
<dbReference type="FunFam" id="1.20.58.60:FF:000017">
    <property type="entry name" value="Spectrin alpha chain, non-erythrocytic 1"/>
    <property type="match status" value="1"/>
</dbReference>
<feature type="coiled-coil region" evidence="12">
    <location>
        <begin position="860"/>
        <end position="897"/>
    </location>
</feature>
<dbReference type="PANTHER" id="PTHR11915">
    <property type="entry name" value="SPECTRIN/FILAMIN RELATED CYTOSKELETAL PROTEIN"/>
    <property type="match status" value="1"/>
</dbReference>
<dbReference type="SMART" id="SM01184">
    <property type="entry name" value="efhand_Ca_insen"/>
    <property type="match status" value="1"/>
</dbReference>
<keyword evidence="5" id="KW-0963">Cytoplasm</keyword>
<evidence type="ECO:0000256" key="11">
    <source>
        <dbReference type="ARBA" id="ARBA00023212"/>
    </source>
</evidence>
<dbReference type="PROSITE" id="PS50222">
    <property type="entry name" value="EF_HAND_2"/>
    <property type="match status" value="2"/>
</dbReference>
<name>A0A820AA18_9BILA</name>
<evidence type="ECO:0000256" key="10">
    <source>
        <dbReference type="ARBA" id="ARBA00023203"/>
    </source>
</evidence>